<reference evidence="4" key="1">
    <citation type="journal article" date="2014" name="Int. J. Syst. Evol. Microbiol.">
        <title>Complete genome sequence of Corynebacterium casei LMG S-19264T (=DSM 44701T), isolated from a smear-ripened cheese.</title>
        <authorList>
            <consortium name="US DOE Joint Genome Institute (JGI-PGF)"/>
            <person name="Walter F."/>
            <person name="Albersmeier A."/>
            <person name="Kalinowski J."/>
            <person name="Ruckert C."/>
        </authorList>
    </citation>
    <scope>NUCLEOTIDE SEQUENCE</scope>
    <source>
        <strain evidence="4">JCM 3091</strain>
    </source>
</reference>
<sequence length="241" mass="27024">MAVYAMEPLSGECATVLRHNEHVCIGVSPFNSYFSPERLASLAKWAYGTFASFHFFVPDEITSYTFEALGYPASRARQKAHRQARYTHNKIHAALAALSVPNPGDHVLGMAQLNANPRYVELYDRVNELFVESEAFRDACLDATRWVLDGKLADGCPATPEQLNLGVRYFLAELPLFAGSGYVVGARHSLFAYHQRVRFLERFFNRELEWAPRSGQGFLVVRDTVSEESRGRELTALGIAS</sequence>
<name>A0A8J3BLR6_9ACTN</name>
<keyword evidence="5" id="KW-1185">Reference proteome</keyword>
<evidence type="ECO:0000256" key="1">
    <source>
        <dbReference type="ARBA" id="ARBA00006034"/>
    </source>
</evidence>
<dbReference type="Proteomes" id="UP000662200">
    <property type="component" value="Unassembled WGS sequence"/>
</dbReference>
<dbReference type="GO" id="GO:0016755">
    <property type="term" value="F:aminoacyltransferase activity"/>
    <property type="evidence" value="ECO:0007669"/>
    <property type="project" value="InterPro"/>
</dbReference>
<organism evidence="4 5">
    <name type="scientific">Pilimelia terevasa</name>
    <dbReference type="NCBI Taxonomy" id="53372"/>
    <lineage>
        <taxon>Bacteria</taxon>
        <taxon>Bacillati</taxon>
        <taxon>Actinomycetota</taxon>
        <taxon>Actinomycetes</taxon>
        <taxon>Micromonosporales</taxon>
        <taxon>Micromonosporaceae</taxon>
        <taxon>Pilimelia</taxon>
    </lineage>
</organism>
<dbReference type="Pfam" id="PF16715">
    <property type="entry name" value="CDPS"/>
    <property type="match status" value="1"/>
</dbReference>
<evidence type="ECO:0000313" key="5">
    <source>
        <dbReference type="Proteomes" id="UP000662200"/>
    </source>
</evidence>
<reference evidence="4" key="2">
    <citation type="submission" date="2020-09" db="EMBL/GenBank/DDBJ databases">
        <authorList>
            <person name="Sun Q."/>
            <person name="Ohkuma M."/>
        </authorList>
    </citation>
    <scope>NUCLEOTIDE SEQUENCE</scope>
    <source>
        <strain evidence="4">JCM 3091</strain>
    </source>
</reference>
<evidence type="ECO:0000313" key="4">
    <source>
        <dbReference type="EMBL" id="GGK20275.1"/>
    </source>
</evidence>
<keyword evidence="2" id="KW-0808">Transferase</keyword>
<protein>
    <recommendedName>
        <fullName evidence="3">Cyclodipeptide synthase</fullName>
    </recommendedName>
</protein>
<dbReference type="Gene3D" id="3.40.50.11710">
    <property type="entry name" value="Cyclodipeptide synthase"/>
    <property type="match status" value="1"/>
</dbReference>
<dbReference type="EMBL" id="BMQC01000003">
    <property type="protein sequence ID" value="GGK20275.1"/>
    <property type="molecule type" value="Genomic_DNA"/>
</dbReference>
<gene>
    <name evidence="4" type="primary">yvmC</name>
    <name evidence="4" type="ORF">GCM10010124_11130</name>
</gene>
<comment type="similarity">
    <text evidence="1">Belongs to the CDPS family.</text>
</comment>
<dbReference type="AlphaFoldDB" id="A0A8J3BLR6"/>
<dbReference type="InterPro" id="IPR030903">
    <property type="entry name" value="CDPS"/>
</dbReference>
<evidence type="ECO:0000256" key="2">
    <source>
        <dbReference type="ARBA" id="ARBA00022679"/>
    </source>
</evidence>
<proteinExistence type="inferred from homology"/>
<comment type="caution">
    <text evidence="4">The sequence shown here is derived from an EMBL/GenBank/DDBJ whole genome shotgun (WGS) entry which is preliminary data.</text>
</comment>
<accession>A0A8J3BLR6</accession>
<dbReference type="NCBIfam" id="TIGR04539">
    <property type="entry name" value="tRNA_cyclodipep"/>
    <property type="match status" value="1"/>
</dbReference>
<evidence type="ECO:0000256" key="3">
    <source>
        <dbReference type="ARBA" id="ARBA00030771"/>
    </source>
</evidence>
<dbReference type="InterPro" id="IPR038622">
    <property type="entry name" value="CDPS_sf"/>
</dbReference>